<dbReference type="GO" id="GO:0006633">
    <property type="term" value="P:fatty acid biosynthetic process"/>
    <property type="evidence" value="ECO:0007669"/>
    <property type="project" value="UniProtKB-KW"/>
</dbReference>
<keyword evidence="22" id="KW-0464">Manganese</keyword>
<keyword evidence="17 28" id="KW-0067">ATP-binding</keyword>
<evidence type="ECO:0000256" key="1">
    <source>
        <dbReference type="ARBA" id="ARBA00001953"/>
    </source>
</evidence>
<dbReference type="InterPro" id="IPR011763">
    <property type="entry name" value="COA_CT_C"/>
</dbReference>
<evidence type="ECO:0000313" key="36">
    <source>
        <dbReference type="Proteomes" id="UP000008021"/>
    </source>
</evidence>
<keyword evidence="8" id="KW-0021">Allosteric enzyme</keyword>
<keyword evidence="16" id="KW-0276">Fatty acid metabolism</keyword>
<evidence type="ECO:0000313" key="35">
    <source>
        <dbReference type="EnsemblPlants" id="OMERI10G05320.1"/>
    </source>
</evidence>
<dbReference type="InterPro" id="IPR011762">
    <property type="entry name" value="COA_CT_N"/>
</dbReference>
<dbReference type="PROSITE" id="PS50968">
    <property type="entry name" value="BIOTINYL_LIPOYL"/>
    <property type="match status" value="1"/>
</dbReference>
<evidence type="ECO:0000259" key="33">
    <source>
        <dbReference type="PROSITE" id="PS50980"/>
    </source>
</evidence>
<dbReference type="Gene3D" id="3.40.50.300">
    <property type="entry name" value="P-loop containing nucleotide triphosphate hydrolases"/>
    <property type="match status" value="1"/>
</dbReference>
<dbReference type="Pfam" id="PF01039">
    <property type="entry name" value="Carboxyl_trans"/>
    <property type="match status" value="1"/>
</dbReference>
<keyword evidence="14 28" id="KW-0547">Nucleotide-binding</keyword>
<evidence type="ECO:0000256" key="26">
    <source>
        <dbReference type="ARBA" id="ARBA00048600"/>
    </source>
</evidence>
<keyword evidence="12" id="KW-0479">Metal-binding</keyword>
<feature type="region of interest" description="Disordered" evidence="29">
    <location>
        <begin position="3142"/>
        <end position="3162"/>
    </location>
</feature>
<keyword evidence="7" id="KW-0444">Lipid biosynthesis</keyword>
<evidence type="ECO:0000259" key="31">
    <source>
        <dbReference type="PROSITE" id="PS50975"/>
    </source>
</evidence>
<dbReference type="Gene3D" id="3.40.50.20">
    <property type="match status" value="1"/>
</dbReference>
<comment type="similarity">
    <text evidence="4">Belongs to the disease resistance NB-LRR family.</text>
</comment>
<dbReference type="Gene3D" id="3.90.226.10">
    <property type="entry name" value="2-enoyl-CoA Hydratase, Chain A, domain 1"/>
    <property type="match status" value="2"/>
</dbReference>
<evidence type="ECO:0000256" key="15">
    <source>
        <dbReference type="ARBA" id="ARBA00022821"/>
    </source>
</evidence>
<dbReference type="CDD" id="cd06850">
    <property type="entry name" value="biotinyl_domain"/>
    <property type="match status" value="1"/>
</dbReference>
<dbReference type="SUPFAM" id="SSF52440">
    <property type="entry name" value="PreATP-grasp domain"/>
    <property type="match status" value="1"/>
</dbReference>
<dbReference type="InterPro" id="IPR049076">
    <property type="entry name" value="ACCA"/>
</dbReference>
<dbReference type="PROSITE" id="PS50975">
    <property type="entry name" value="ATP_GRASP"/>
    <property type="match status" value="1"/>
</dbReference>
<dbReference type="InterPro" id="IPR055414">
    <property type="entry name" value="LRR_R13L4/SHOC2-like"/>
</dbReference>
<keyword evidence="19" id="KW-0175">Coiled coil</keyword>
<dbReference type="InterPro" id="IPR034733">
    <property type="entry name" value="AcCoA_carboxyl_beta"/>
</dbReference>
<dbReference type="SUPFAM" id="SSF51230">
    <property type="entry name" value="Single hybrid motif"/>
    <property type="match status" value="1"/>
</dbReference>
<keyword evidence="10" id="KW-0436">Ligase</keyword>
<evidence type="ECO:0000256" key="25">
    <source>
        <dbReference type="ARBA" id="ARBA00048065"/>
    </source>
</evidence>
<dbReference type="EnsemblPlants" id="OMERI10G05320.1">
    <property type="protein sequence ID" value="OMERI10G05320.1"/>
    <property type="gene ID" value="OMERI10G05320"/>
</dbReference>
<evidence type="ECO:0000256" key="2">
    <source>
        <dbReference type="ARBA" id="ARBA00004514"/>
    </source>
</evidence>
<dbReference type="Gene3D" id="3.90.1770.10">
    <property type="entry name" value="PreATP-grasp domain"/>
    <property type="match status" value="1"/>
</dbReference>
<dbReference type="InterPro" id="IPR002182">
    <property type="entry name" value="NB-ARC"/>
</dbReference>
<dbReference type="InterPro" id="IPR027417">
    <property type="entry name" value="P-loop_NTPase"/>
</dbReference>
<keyword evidence="6" id="KW-0963">Cytoplasm</keyword>
<dbReference type="FunFam" id="3.30.1490.20:FF:000003">
    <property type="entry name" value="acetyl-CoA carboxylase isoform X1"/>
    <property type="match status" value="1"/>
</dbReference>
<accession>A0A0E0EX16</accession>
<comment type="subcellular location">
    <subcellularLocation>
        <location evidence="2">Cytoplasm</location>
        <location evidence="2">Cytosol</location>
    </subcellularLocation>
</comment>
<keyword evidence="9" id="KW-0597">Phosphoprotein</keyword>
<dbReference type="SUPFAM" id="SSF56059">
    <property type="entry name" value="Glutathione synthetase ATP-binding domain-like"/>
    <property type="match status" value="1"/>
</dbReference>
<sequence length="3162" mass="354797">MDEVNSLRGDLEENYAFLRELSELEEPTMTEKCWMKQVRELSYDVEDMLGMAILAGAGAGADAVTLIAGKVSEFRERAQEASQRRTRYGLCHPTSSRRRCSSSLSSSSSAINHRFADVGAADEIAGWLTKGGEERRLKVVGTVGGAGGIGKTTLAREVYRRLGGQFERRAFVRMAEKTDTRRLLRDMLSQLGRRQPGDACDTPELVDHIREHLHRRRYIVIVDDVWAISLWNSICRAFPEDNNCSRIIVTSQIEEIALTCCGYHSQFIFKMKRPNMDHSRKLFFSRIFGSEDDCPKHLRKISLDIIKRCRRFPLAVLNTASLLACQPKLSEQQWHDICNSLATNLRSSTSEVTKHALNLNYNNLPHYMKTCLLYFDIYPSDYMILKEDFVKQWVAEGFINSTNEQDMEEIAGNYFDELVNRRMIQPVDINYDDEVLSCTVHNMVHDLIAYKSIEDNFIVVLDNSENTIEISEDVRRLSLHFGNARYANIPESISLSQVRSLAFFGLFNCLPLITEFESIRVLILHVCGDKCGTIVDLSRIGELRQLRYLKISCDSRIKLPIQVSGLHCLETLKIEARSINFPSDISVRLAENMECFGSVVLSLTNLRSVTLVPGFLHGKSTSRTYSTACMSWVISNPPHLLQRLELSPHICTFSRLPNWVGELGMLCNLKIAVKELRRIDVDVLGGLHALTLLSLYAKKVPEERIVFHTAKFPVLKYLKFGCSVACLTFEEGTMPDLRSFVLCFCAQGAARSGHMPTGMEHLLSLEVLTAHIERLGANELDTQAAESALKSIIDVHGTTLVVNVCWVDQAENSDESNTKEEDQPEKEYPFAKNNVNSCGNIAQNLRHQLLPSMVGEFCKALGGDSPIHSVLVASNGMAAVKFIRSIHIWNLETFGLENAILLVAMATPDDLKMNAEHIRIADKFVEVPGGTNNNNYANVQLIVEIAERTQVSAVWPGWGHVSENPELPDALNETRIIFLGPPSTAMAPLGDTISSYLIAQAEGIPTLPWSGSKVKLSPESYHPIPEEIYKSACVSSTEEAVASCQVVGYPAMIKASWGGGGKGIRMVHNDGEVRKLFKQVQGEVPGSPIFVIKVASKVQLLCDKHGNVAVLHSQDCTVQRRHQKIIDEGPITIAPPETVKELEQAASRLAKCVQYIGAATVEYLYNMETGQYYFLELNPQLQAQHPVIEWITEVNLPAAQVAVGMGIPLYNIPDIRRFYGMEHAGGYDAWKKISALATKFDLDKAPSVRPKGHCVAVRVTSEDPDDGFKPTSGRVEELNFKSKPNSGGAIHKFSDSHFGHVFAFGESRSLAIANLVLGLKEFQIRGEIRTNVHYAVDLLNAAEYRENNIYLSWLDSRIAMCVRADRPPWYISVVGGALYEASSRSSTVVTDYVSYLMKGQLLPEEVIIPYDEFFYDALSADLLFFFAFQLVTCLSVFHLQHISLINLTTTLIMDGIKYMIEIVRGGPHSYKLRMNGSEIGAEMHSLLDGGLLIQLDGSSHVIYAQREAAGTRLLINGKSCLLQKAHDPSKLLAHTSCKLLRFLVVDGSHVDAGTPYAEVEVMKMCMPLLLPASGVIHFVMHEGQTIQENDLIARLDLDDTSYVRRVETYNGTFPKLGPPTVVSGKVHQKFSASVDSAQMILAGYEHNINQVVHDLLNCLDSPELPFLQWEELMSVYETQLPEGLRNKLDVKYKEYVSNLNSWKSKDFPSNLLRGLIEENLAYCPEMERVINESLVQPLMSLIKSYEGGREGHSSLVLKSLFEQYLSIEELFSNNIQSDVIKHLQIQHKNDLEKVVSIVFSHQRVRNKNKLILRLMEALVYPNPSAYRDQLIRFSALNHMTYSELALKASQLLEHTKLSELRTNIARTLSELDMFTEDGEQVSRPRRKIALNERMEDLVCAPLAVEDALVALFDHGDRTLQRRVIETYIHRLYQINLVSGRIRMQWHQFDLIASWEFFEGHNELRDGQDSIPLKKQVENPVHNKLGFMVVIKSIQFLSTVLEVAFKDTSQYRGADGNLSIANPVNTNQSNMLHIALVGTNNRMRTLRDIGDEDQAQERMNTLVKILNSNSVRSYLSGAGVRVISCIIQRGEGCPPMRHTYQWSVDKLCYEEDLMHRHVEPPLSAFLELDKMNLEGYNEAKYTPSRDCQWHIYTLVKKKKDLRSNDQRMFLRTIVRQPSANRGFLSGGIDNEGSHAQASSYYTSNSILRSLMGALDEIELHAHDETVRSSLSHMYLCILREQQLYNLIPFSGMMDDIGQDELTASTILKNMVLNIHKHVGVRMHRLYVCQWEVKLWLHCDGQASGAWRVVVTNVTNHTCTIDIYCKKEDPNTHKIVYHTVASTPGPLHGVALHEPHKPFDAIDLKRYSARKNGTTYCYDFPSAFETALKKSWKSSTSGVAETNEHNQDYVKATELIFSDSTGAWGPPLVPVERSPGDNDVGIVAWSMKLSTPEFPSGREIIVVANDVTFKAGSFGPREDAFFDAVTNFACERKVPLIYLAATAGARLGVAEEIKSCFRVGWFDNESPELGFHYVYLIEQDYSRLSSSVIAHELKLDSGETRWVVDTIVGKEDGLGCENLRGSGAIASAYSKAYRETFTLTFVTGQAVGIGAYLARLGMRCIQRLDQPIILTGFPALSKLLGREVYSSHMELGGPKIMATNGVVHLTMSDDLEGVSAILKWLSYVPPYVGGPLPVTKPLDPPDRPVTYFPERSCDARAAICGIQGSQGKWLGGMFDRGSFMETLDGWARTVITGRARLGGIPVGVIAVETQTMMQVVPADPGQLDSNERVVPQAGQVLFPDSATKTAQALLDFNHEELPLFILANWRGFSGGQRDLFDGILQAGSMIVENLRTYRQPVFVYIPMAGELRGGAWVVIDRNINPEHIEMYAERTAKGNVLEPEVLVKIPITFRPKELEECMLRLDPQLINLNTRLEEMRKKNSGASEMETIWKRLTARMEQLMPIYTQVATRFAELHDASARMAAKGLISKVVDWEDSWHSSTGDCEGGLLRMHLPGKLEKRLLSHQSTLEYIKKWFLASRESEGDSENWNNDEAFFAWKDDPTNYENYLEELKAERVSKLFSHLSDLLNKINPSRRVQNTTWKLELRKTETGSISKERLDAIHSDVVLLPSPPQLLRSAAMQGYAPATSNQQRFPHGGAWRTGAGS</sequence>
<comment type="catalytic activity">
    <reaction evidence="25">
        <text>hydrogencarbonate + acetyl-CoA + ATP = malonyl-CoA + ADP + phosphate + H(+)</text>
        <dbReference type="Rhea" id="RHEA:11308"/>
        <dbReference type="ChEBI" id="CHEBI:15378"/>
        <dbReference type="ChEBI" id="CHEBI:17544"/>
        <dbReference type="ChEBI" id="CHEBI:30616"/>
        <dbReference type="ChEBI" id="CHEBI:43474"/>
        <dbReference type="ChEBI" id="CHEBI:57288"/>
        <dbReference type="ChEBI" id="CHEBI:57384"/>
        <dbReference type="ChEBI" id="CHEBI:456216"/>
        <dbReference type="EC" id="6.4.1.2"/>
    </reaction>
</comment>
<feature type="domain" description="Lipoyl-binding" evidence="30">
    <location>
        <begin position="1522"/>
        <end position="1596"/>
    </location>
</feature>
<dbReference type="Pfam" id="PF21385">
    <property type="entry name" value="ACCA_BT"/>
    <property type="match status" value="1"/>
</dbReference>
<dbReference type="STRING" id="40149.A0A0E0EX16"/>
<evidence type="ECO:0000256" key="19">
    <source>
        <dbReference type="ARBA" id="ARBA00023054"/>
    </source>
</evidence>
<dbReference type="InterPro" id="IPR005479">
    <property type="entry name" value="CPAse_ATP-bd"/>
</dbReference>
<dbReference type="InterPro" id="IPR011054">
    <property type="entry name" value="Rudment_hybrid_motif"/>
</dbReference>
<dbReference type="SUPFAM" id="SSF52540">
    <property type="entry name" value="P-loop containing nucleoside triphosphate hydrolases"/>
    <property type="match status" value="1"/>
</dbReference>
<dbReference type="InterPro" id="IPR011764">
    <property type="entry name" value="Biotin_carboxylation_dom"/>
</dbReference>
<feature type="domain" description="ATP-grasp" evidence="31">
    <location>
        <begin position="1018"/>
        <end position="1205"/>
    </location>
</feature>
<dbReference type="SUPFAM" id="SSF52096">
    <property type="entry name" value="ClpP/crotonase"/>
    <property type="match status" value="2"/>
</dbReference>
<evidence type="ECO:0000256" key="6">
    <source>
        <dbReference type="ARBA" id="ARBA00022490"/>
    </source>
</evidence>
<evidence type="ECO:0000256" key="14">
    <source>
        <dbReference type="ARBA" id="ARBA00022741"/>
    </source>
</evidence>
<dbReference type="Gene3D" id="3.30.1490.20">
    <property type="entry name" value="ATP-grasp fold, A domain"/>
    <property type="match status" value="1"/>
</dbReference>
<evidence type="ECO:0000256" key="29">
    <source>
        <dbReference type="SAM" id="MobiDB-lite"/>
    </source>
</evidence>
<evidence type="ECO:0000256" key="7">
    <source>
        <dbReference type="ARBA" id="ARBA00022516"/>
    </source>
</evidence>
<dbReference type="InterPro" id="IPR005482">
    <property type="entry name" value="Biotin_COase_C"/>
</dbReference>
<dbReference type="GO" id="GO:0005524">
    <property type="term" value="F:ATP binding"/>
    <property type="evidence" value="ECO:0007669"/>
    <property type="project" value="UniProtKB-UniRule"/>
</dbReference>
<evidence type="ECO:0000256" key="17">
    <source>
        <dbReference type="ARBA" id="ARBA00022840"/>
    </source>
</evidence>
<dbReference type="Gene3D" id="1.10.10.10">
    <property type="entry name" value="Winged helix-like DNA-binding domain superfamily/Winged helix DNA-binding domain"/>
    <property type="match status" value="1"/>
</dbReference>
<dbReference type="Pfam" id="PF00364">
    <property type="entry name" value="Biotin_lipoyl"/>
    <property type="match status" value="1"/>
</dbReference>
<comment type="cofactor">
    <cofactor evidence="1">
        <name>biotin</name>
        <dbReference type="ChEBI" id="CHEBI:57586"/>
    </cofactor>
</comment>
<comment type="function">
    <text evidence="27">Multifunctional enzyme that catalyzes the carboxylation of acetyl-CoA, forming malonyl-CoA, which is used in the plastid for fatty acid synthesis and in the cytosol in various biosynthetic pathways including fatty acid elongation.</text>
</comment>
<keyword evidence="15" id="KW-0611">Plant defense</keyword>
<dbReference type="SUPFAM" id="SSF52058">
    <property type="entry name" value="L domain-like"/>
    <property type="match status" value="1"/>
</dbReference>
<evidence type="ECO:0000256" key="21">
    <source>
        <dbReference type="ARBA" id="ARBA00023160"/>
    </source>
</evidence>
<evidence type="ECO:0000256" key="23">
    <source>
        <dbReference type="ARBA" id="ARBA00023267"/>
    </source>
</evidence>
<dbReference type="Proteomes" id="UP000008021">
    <property type="component" value="Chromosome 10"/>
</dbReference>
<dbReference type="GO" id="GO:0046872">
    <property type="term" value="F:metal ion binding"/>
    <property type="evidence" value="ECO:0007669"/>
    <property type="project" value="UniProtKB-KW"/>
</dbReference>
<dbReference type="Gene3D" id="3.80.10.10">
    <property type="entry name" value="Ribonuclease Inhibitor"/>
    <property type="match status" value="1"/>
</dbReference>
<dbReference type="PROSITE" id="PS50979">
    <property type="entry name" value="BC"/>
    <property type="match status" value="1"/>
</dbReference>
<comment type="subunit">
    <text evidence="5">Homodimer.</text>
</comment>
<evidence type="ECO:0000259" key="34">
    <source>
        <dbReference type="PROSITE" id="PS50989"/>
    </source>
</evidence>
<reference evidence="35" key="1">
    <citation type="submission" date="2015-04" db="UniProtKB">
        <authorList>
            <consortium name="EnsemblPlants"/>
        </authorList>
    </citation>
    <scope>IDENTIFICATION</scope>
</reference>
<dbReference type="SMART" id="SM00878">
    <property type="entry name" value="Biotin_carb_C"/>
    <property type="match status" value="1"/>
</dbReference>
<protein>
    <submittedName>
        <fullName evidence="35">Uncharacterized protein</fullName>
    </submittedName>
</protein>
<dbReference type="Pfam" id="PF08326">
    <property type="entry name" value="ACC_central"/>
    <property type="match status" value="1"/>
</dbReference>
<evidence type="ECO:0000256" key="4">
    <source>
        <dbReference type="ARBA" id="ARBA00008894"/>
    </source>
</evidence>
<keyword evidence="36" id="KW-1185">Reference proteome</keyword>
<dbReference type="GO" id="GO:0002758">
    <property type="term" value="P:innate immune response-activating signaling pathway"/>
    <property type="evidence" value="ECO:0007669"/>
    <property type="project" value="UniProtKB-ARBA"/>
</dbReference>
<evidence type="ECO:0000256" key="10">
    <source>
        <dbReference type="ARBA" id="ARBA00022598"/>
    </source>
</evidence>
<dbReference type="Gene3D" id="3.30.470.20">
    <property type="entry name" value="ATP-grasp fold, B domain"/>
    <property type="match status" value="1"/>
</dbReference>
<dbReference type="InterPro" id="IPR032675">
    <property type="entry name" value="LRR_dom_sf"/>
</dbReference>
<evidence type="ECO:0000259" key="32">
    <source>
        <dbReference type="PROSITE" id="PS50979"/>
    </source>
</evidence>
<evidence type="ECO:0000256" key="3">
    <source>
        <dbReference type="ARBA" id="ARBA00004956"/>
    </source>
</evidence>
<evidence type="ECO:0000256" key="22">
    <source>
        <dbReference type="ARBA" id="ARBA00023211"/>
    </source>
</evidence>
<dbReference type="InterPro" id="IPR013815">
    <property type="entry name" value="ATP_grasp_subdomain_1"/>
</dbReference>
<dbReference type="PROSITE" id="PS50980">
    <property type="entry name" value="COA_CT_NTER"/>
    <property type="match status" value="1"/>
</dbReference>
<proteinExistence type="inferred from homology"/>
<dbReference type="GO" id="GO:0005829">
    <property type="term" value="C:cytosol"/>
    <property type="evidence" value="ECO:0007669"/>
    <property type="project" value="UniProtKB-SubCell"/>
</dbReference>
<dbReference type="GO" id="GO:0004075">
    <property type="term" value="F:biotin carboxylase activity"/>
    <property type="evidence" value="ECO:0007669"/>
    <property type="project" value="UniProtKB-EC"/>
</dbReference>
<dbReference type="InterPro" id="IPR011761">
    <property type="entry name" value="ATP-grasp"/>
</dbReference>
<reference evidence="35" key="2">
    <citation type="submission" date="2018-05" db="EMBL/GenBank/DDBJ databases">
        <title>OmerRS3 (Oryza meridionalis Reference Sequence Version 3).</title>
        <authorList>
            <person name="Zhang J."/>
            <person name="Kudrna D."/>
            <person name="Lee S."/>
            <person name="Talag J."/>
            <person name="Welchert J."/>
            <person name="Wing R.A."/>
        </authorList>
    </citation>
    <scope>NUCLEOTIDE SEQUENCE [LARGE SCALE GENOMIC DNA]</scope>
    <source>
        <strain evidence="35">cv. OR44</strain>
    </source>
</reference>
<evidence type="ECO:0000259" key="30">
    <source>
        <dbReference type="PROSITE" id="PS50968"/>
    </source>
</evidence>
<keyword evidence="21" id="KW-0275">Fatty acid biosynthesis</keyword>
<comment type="pathway">
    <text evidence="3">Lipid metabolism; malonyl-CoA biosynthesis; malonyl-CoA from acetyl-CoA: step 1/1.</text>
</comment>
<evidence type="ECO:0000256" key="5">
    <source>
        <dbReference type="ARBA" id="ARBA00011738"/>
    </source>
</evidence>
<evidence type="ECO:0000256" key="13">
    <source>
        <dbReference type="ARBA" id="ARBA00022737"/>
    </source>
</evidence>
<feature type="domain" description="CoA carboxyltransferase C-terminal" evidence="34">
    <location>
        <begin position="2698"/>
        <end position="3030"/>
    </location>
</feature>
<dbReference type="PROSITE" id="PS50989">
    <property type="entry name" value="COA_CT_CTER"/>
    <property type="match status" value="1"/>
</dbReference>
<dbReference type="Pfam" id="PF00931">
    <property type="entry name" value="NB-ARC"/>
    <property type="match status" value="1"/>
</dbReference>
<dbReference type="GO" id="GO:0009626">
    <property type="term" value="P:plant-type hypersensitive response"/>
    <property type="evidence" value="ECO:0007669"/>
    <property type="project" value="UniProtKB-ARBA"/>
</dbReference>
<evidence type="ECO:0000256" key="9">
    <source>
        <dbReference type="ARBA" id="ARBA00022553"/>
    </source>
</evidence>
<dbReference type="Gramene" id="OMERI10G05320.1">
    <property type="protein sequence ID" value="OMERI10G05320.1"/>
    <property type="gene ID" value="OMERI10G05320"/>
</dbReference>
<keyword evidence="13" id="KW-0677">Repeat</keyword>
<evidence type="ECO:0000256" key="24">
    <source>
        <dbReference type="ARBA" id="ARBA00023268"/>
    </source>
</evidence>
<dbReference type="InterPro" id="IPR029045">
    <property type="entry name" value="ClpP/crotonase-like_dom_sf"/>
</dbReference>
<dbReference type="Gene3D" id="2.40.50.100">
    <property type="match status" value="1"/>
</dbReference>
<keyword evidence="20" id="KW-0443">Lipid metabolism</keyword>
<dbReference type="InterPro" id="IPR049074">
    <property type="entry name" value="ACCA_BT"/>
</dbReference>
<evidence type="ECO:0000256" key="16">
    <source>
        <dbReference type="ARBA" id="ARBA00022832"/>
    </source>
</evidence>
<dbReference type="Pfam" id="PF23559">
    <property type="entry name" value="WHD_DRP"/>
    <property type="match status" value="1"/>
</dbReference>
<dbReference type="Gene3D" id="2.40.460.10">
    <property type="entry name" value="Biotin dependent carboxylase carboxyltransferase"/>
    <property type="match status" value="1"/>
</dbReference>
<name>A0A0E0EX16_9ORYZ</name>
<comment type="catalytic activity">
    <reaction evidence="26">
        <text>N(6)-biotinyl-L-lysyl-[protein] + hydrogencarbonate + ATP = N(6)-carboxybiotinyl-L-lysyl-[protein] + ADP + phosphate + H(+)</text>
        <dbReference type="Rhea" id="RHEA:13501"/>
        <dbReference type="Rhea" id="RHEA-COMP:10505"/>
        <dbReference type="Rhea" id="RHEA-COMP:10506"/>
        <dbReference type="ChEBI" id="CHEBI:15378"/>
        <dbReference type="ChEBI" id="CHEBI:17544"/>
        <dbReference type="ChEBI" id="CHEBI:30616"/>
        <dbReference type="ChEBI" id="CHEBI:43474"/>
        <dbReference type="ChEBI" id="CHEBI:83144"/>
        <dbReference type="ChEBI" id="CHEBI:83145"/>
        <dbReference type="ChEBI" id="CHEBI:456216"/>
        <dbReference type="EC" id="6.3.4.14"/>
    </reaction>
</comment>
<keyword evidence="11" id="KW-0433">Leucine-rich repeat</keyword>
<evidence type="ECO:0000256" key="11">
    <source>
        <dbReference type="ARBA" id="ARBA00022614"/>
    </source>
</evidence>
<dbReference type="InterPro" id="IPR000089">
    <property type="entry name" value="Biotin_lipoyl"/>
</dbReference>
<dbReference type="Pfam" id="PF23598">
    <property type="entry name" value="LRR_14"/>
    <property type="match status" value="2"/>
</dbReference>
<dbReference type="FunFam" id="3.30.470.20:FF:000043">
    <property type="entry name" value="acetyl-CoA carboxylase 1-like"/>
    <property type="match status" value="1"/>
</dbReference>
<dbReference type="InterPro" id="IPR041118">
    <property type="entry name" value="Rx_N"/>
</dbReference>
<dbReference type="GO" id="GO:0042742">
    <property type="term" value="P:defense response to bacterium"/>
    <property type="evidence" value="ECO:0007669"/>
    <property type="project" value="UniProtKB-ARBA"/>
</dbReference>
<evidence type="ECO:0000256" key="27">
    <source>
        <dbReference type="ARBA" id="ARBA00057508"/>
    </source>
</evidence>
<evidence type="ECO:0000256" key="28">
    <source>
        <dbReference type="PROSITE-ProRule" id="PRU00409"/>
    </source>
</evidence>
<dbReference type="FunFam" id="1.10.10.10:FF:000322">
    <property type="entry name" value="Probable disease resistance protein At1g63360"/>
    <property type="match status" value="1"/>
</dbReference>
<dbReference type="GO" id="GO:2001295">
    <property type="term" value="P:malonyl-CoA biosynthetic process"/>
    <property type="evidence" value="ECO:0007669"/>
    <property type="project" value="UniProtKB-UniPathway"/>
</dbReference>
<dbReference type="Pfam" id="PF18052">
    <property type="entry name" value="Rx_N"/>
    <property type="match status" value="1"/>
</dbReference>
<dbReference type="PANTHER" id="PTHR45728">
    <property type="entry name" value="ACETYL-COA CARBOXYLASE, ISOFORM A"/>
    <property type="match status" value="1"/>
</dbReference>
<dbReference type="InterPro" id="IPR058922">
    <property type="entry name" value="WHD_DRP"/>
</dbReference>
<dbReference type="InterPro" id="IPR013537">
    <property type="entry name" value="AcCoA_COase_cen"/>
</dbReference>
<keyword evidence="23" id="KW-0092">Biotin</keyword>
<keyword evidence="24" id="KW-0511">Multifunctional enzyme</keyword>
<dbReference type="Pfam" id="PF02786">
    <property type="entry name" value="CPSase_L_D2"/>
    <property type="match status" value="1"/>
</dbReference>
<dbReference type="GO" id="GO:0003989">
    <property type="term" value="F:acetyl-CoA carboxylase activity"/>
    <property type="evidence" value="ECO:0007669"/>
    <property type="project" value="UniProtKB-EC"/>
</dbReference>
<dbReference type="SUPFAM" id="SSF51246">
    <property type="entry name" value="Rudiment single hybrid motif"/>
    <property type="match status" value="1"/>
</dbReference>
<dbReference type="InterPro" id="IPR005481">
    <property type="entry name" value="BC-like_N"/>
</dbReference>
<dbReference type="Gene3D" id="1.20.5.4130">
    <property type="match status" value="1"/>
</dbReference>
<organism evidence="35">
    <name type="scientific">Oryza meridionalis</name>
    <dbReference type="NCBI Taxonomy" id="40149"/>
    <lineage>
        <taxon>Eukaryota</taxon>
        <taxon>Viridiplantae</taxon>
        <taxon>Streptophyta</taxon>
        <taxon>Embryophyta</taxon>
        <taxon>Tracheophyta</taxon>
        <taxon>Spermatophyta</taxon>
        <taxon>Magnoliopsida</taxon>
        <taxon>Liliopsida</taxon>
        <taxon>Poales</taxon>
        <taxon>Poaceae</taxon>
        <taxon>BOP clade</taxon>
        <taxon>Oryzoideae</taxon>
        <taxon>Oryzeae</taxon>
        <taxon>Oryzinae</taxon>
        <taxon>Oryza</taxon>
    </lineage>
</organism>
<keyword evidence="18" id="KW-0460">Magnesium</keyword>
<dbReference type="GO" id="GO:0043531">
    <property type="term" value="F:ADP binding"/>
    <property type="evidence" value="ECO:0007669"/>
    <property type="project" value="InterPro"/>
</dbReference>
<evidence type="ECO:0000256" key="20">
    <source>
        <dbReference type="ARBA" id="ARBA00023098"/>
    </source>
</evidence>
<dbReference type="Pfam" id="PF02785">
    <property type="entry name" value="Biotin_carb_C"/>
    <property type="match status" value="1"/>
</dbReference>
<dbReference type="PRINTS" id="PR00364">
    <property type="entry name" value="DISEASERSIST"/>
</dbReference>
<feature type="domain" description="Biotin carboxylation" evidence="32">
    <location>
        <begin position="866"/>
        <end position="1359"/>
    </location>
</feature>
<dbReference type="PANTHER" id="PTHR45728:SF3">
    <property type="entry name" value="ACETYL-COA CARBOXYLASE"/>
    <property type="match status" value="1"/>
</dbReference>
<evidence type="ECO:0000256" key="8">
    <source>
        <dbReference type="ARBA" id="ARBA00022533"/>
    </source>
</evidence>
<evidence type="ECO:0000256" key="18">
    <source>
        <dbReference type="ARBA" id="ARBA00022842"/>
    </source>
</evidence>
<feature type="domain" description="CoA carboxyltransferase N-terminal" evidence="33">
    <location>
        <begin position="2353"/>
        <end position="2694"/>
    </location>
</feature>
<dbReference type="InterPro" id="IPR011053">
    <property type="entry name" value="Single_hybrid_motif"/>
</dbReference>
<dbReference type="InterPro" id="IPR036388">
    <property type="entry name" value="WH-like_DNA-bd_sf"/>
</dbReference>
<dbReference type="Pfam" id="PF00289">
    <property type="entry name" value="Biotin_carb_N"/>
    <property type="match status" value="1"/>
</dbReference>
<dbReference type="FunFam" id="2.40.50.100:FF:000005">
    <property type="entry name" value="Acetyl-CoA carboxylase 1"/>
    <property type="match status" value="1"/>
</dbReference>
<dbReference type="UniPathway" id="UPA00655">
    <property type="reaction ID" value="UER00711"/>
</dbReference>
<evidence type="ECO:0000256" key="12">
    <source>
        <dbReference type="ARBA" id="ARBA00022723"/>
    </source>
</evidence>
<dbReference type="InterPro" id="IPR016185">
    <property type="entry name" value="PreATP-grasp_dom_sf"/>
</dbReference>